<protein>
    <recommendedName>
        <fullName evidence="7">Ig-like domain-containing protein</fullName>
    </recommendedName>
</protein>
<dbReference type="GO" id="GO:0005911">
    <property type="term" value="C:cell-cell junction"/>
    <property type="evidence" value="ECO:0007669"/>
    <property type="project" value="TreeGrafter"/>
</dbReference>
<accession>A0A9Q1DWR7</accession>
<keyword evidence="3" id="KW-1015">Disulfide bond</keyword>
<keyword evidence="5" id="KW-0393">Immunoglobulin domain</keyword>
<dbReference type="GO" id="GO:0050839">
    <property type="term" value="F:cell adhesion molecule binding"/>
    <property type="evidence" value="ECO:0007669"/>
    <property type="project" value="TreeGrafter"/>
</dbReference>
<evidence type="ECO:0000313" key="8">
    <source>
        <dbReference type="EMBL" id="KAJ8283204.1"/>
    </source>
</evidence>
<feature type="region of interest" description="Disordered" evidence="6">
    <location>
        <begin position="32"/>
        <end position="71"/>
    </location>
</feature>
<dbReference type="InterPro" id="IPR003598">
    <property type="entry name" value="Ig_sub2"/>
</dbReference>
<feature type="domain" description="Ig-like" evidence="7">
    <location>
        <begin position="192"/>
        <end position="284"/>
    </location>
</feature>
<proteinExistence type="predicted"/>
<dbReference type="InterPro" id="IPR013783">
    <property type="entry name" value="Ig-like_fold"/>
</dbReference>
<evidence type="ECO:0000256" key="5">
    <source>
        <dbReference type="ARBA" id="ARBA00023319"/>
    </source>
</evidence>
<sequence length="356" mass="37976">MSKTVLCLSVSWEGVALMGRVGEGTICTAHMSGGGGQGHVTQRVYQPQRSRPETSLTSPGSRQTEPDTASAPALKMGSLGHAATMLGLCSLLTVTYVEGDSVLQKPTLDGPNVSLVGAIEVFRCIVSGASQTDAILYELHKENTGRMFGEYTGYYGLPAEFTLQVQVNHEGNWLCRASVQNVSSIPAADSLPQYFRVIEPVEGAELVSDPPSAEVTAGRGLTLTCATRKGTHVSYRWSHNGTQIQASNPKASGNRLRVAEAAPEDAGKYSCLATNGLNDTLVYSASNHTFIRVKVPVSKPRISMAVHKERDVHWATVTCQSATGTPPVSFTFTLPNGTQILQRRTPSTPSSPFPSP</sequence>
<reference evidence="8" key="1">
    <citation type="journal article" date="2023" name="Science">
        <title>Genome structures resolve the early diversification of teleost fishes.</title>
        <authorList>
            <person name="Parey E."/>
            <person name="Louis A."/>
            <person name="Montfort J."/>
            <person name="Bouchez O."/>
            <person name="Roques C."/>
            <person name="Iampietro C."/>
            <person name="Lluch J."/>
            <person name="Castinel A."/>
            <person name="Donnadieu C."/>
            <person name="Desvignes T."/>
            <person name="Floi Bucao C."/>
            <person name="Jouanno E."/>
            <person name="Wen M."/>
            <person name="Mejri S."/>
            <person name="Dirks R."/>
            <person name="Jansen H."/>
            <person name="Henkel C."/>
            <person name="Chen W.J."/>
            <person name="Zahm M."/>
            <person name="Cabau C."/>
            <person name="Klopp C."/>
            <person name="Thompson A.W."/>
            <person name="Robinson-Rechavi M."/>
            <person name="Braasch I."/>
            <person name="Lecointre G."/>
            <person name="Bobe J."/>
            <person name="Postlethwait J.H."/>
            <person name="Berthelot C."/>
            <person name="Roest Crollius H."/>
            <person name="Guiguen Y."/>
        </authorList>
    </citation>
    <scope>NUCLEOTIDE SEQUENCE</scope>
    <source>
        <strain evidence="8">Concon-B</strain>
    </source>
</reference>
<keyword evidence="4" id="KW-0325">Glycoprotein</keyword>
<keyword evidence="2" id="KW-0472">Membrane</keyword>
<dbReference type="InterPro" id="IPR003599">
    <property type="entry name" value="Ig_sub"/>
</dbReference>
<dbReference type="EMBL" id="JAFJMO010000002">
    <property type="protein sequence ID" value="KAJ8283204.1"/>
    <property type="molecule type" value="Genomic_DNA"/>
</dbReference>
<dbReference type="InterPro" id="IPR051275">
    <property type="entry name" value="Cell_adhesion_signaling"/>
</dbReference>
<dbReference type="GO" id="GO:0005886">
    <property type="term" value="C:plasma membrane"/>
    <property type="evidence" value="ECO:0007669"/>
    <property type="project" value="TreeGrafter"/>
</dbReference>
<dbReference type="SMART" id="SM00409">
    <property type="entry name" value="IG"/>
    <property type="match status" value="1"/>
</dbReference>
<evidence type="ECO:0000313" key="9">
    <source>
        <dbReference type="Proteomes" id="UP001152803"/>
    </source>
</evidence>
<comment type="subcellular location">
    <subcellularLocation>
        <location evidence="1">Membrane</location>
        <topology evidence="1">Single-pass type I membrane protein</topology>
    </subcellularLocation>
</comment>
<dbReference type="SMART" id="SM00408">
    <property type="entry name" value="IGc2"/>
    <property type="match status" value="1"/>
</dbReference>
<evidence type="ECO:0000256" key="6">
    <source>
        <dbReference type="SAM" id="MobiDB-lite"/>
    </source>
</evidence>
<dbReference type="SUPFAM" id="SSF48726">
    <property type="entry name" value="Immunoglobulin"/>
    <property type="match status" value="1"/>
</dbReference>
<evidence type="ECO:0000256" key="3">
    <source>
        <dbReference type="ARBA" id="ARBA00023157"/>
    </source>
</evidence>
<organism evidence="8 9">
    <name type="scientific">Conger conger</name>
    <name type="common">Conger eel</name>
    <name type="synonym">Muraena conger</name>
    <dbReference type="NCBI Taxonomy" id="82655"/>
    <lineage>
        <taxon>Eukaryota</taxon>
        <taxon>Metazoa</taxon>
        <taxon>Chordata</taxon>
        <taxon>Craniata</taxon>
        <taxon>Vertebrata</taxon>
        <taxon>Euteleostomi</taxon>
        <taxon>Actinopterygii</taxon>
        <taxon>Neopterygii</taxon>
        <taxon>Teleostei</taxon>
        <taxon>Anguilliformes</taxon>
        <taxon>Congridae</taxon>
        <taxon>Conger</taxon>
    </lineage>
</organism>
<dbReference type="PROSITE" id="PS50835">
    <property type="entry name" value="IG_LIKE"/>
    <property type="match status" value="1"/>
</dbReference>
<evidence type="ECO:0000259" key="7">
    <source>
        <dbReference type="PROSITE" id="PS50835"/>
    </source>
</evidence>
<comment type="caution">
    <text evidence="8">The sequence shown here is derived from an EMBL/GenBank/DDBJ whole genome shotgun (WGS) entry which is preliminary data.</text>
</comment>
<feature type="compositionally biased region" description="Polar residues" evidence="6">
    <location>
        <begin position="39"/>
        <end position="67"/>
    </location>
</feature>
<dbReference type="PANTHER" id="PTHR11640">
    <property type="entry name" value="NEPHRIN"/>
    <property type="match status" value="1"/>
</dbReference>
<dbReference type="Gene3D" id="2.60.40.10">
    <property type="entry name" value="Immunoglobulins"/>
    <property type="match status" value="1"/>
</dbReference>
<dbReference type="Proteomes" id="UP001152803">
    <property type="component" value="Unassembled WGS sequence"/>
</dbReference>
<dbReference type="Pfam" id="PF13927">
    <property type="entry name" value="Ig_3"/>
    <property type="match status" value="1"/>
</dbReference>
<dbReference type="GO" id="GO:0098609">
    <property type="term" value="P:cell-cell adhesion"/>
    <property type="evidence" value="ECO:0007669"/>
    <property type="project" value="TreeGrafter"/>
</dbReference>
<evidence type="ECO:0000256" key="1">
    <source>
        <dbReference type="ARBA" id="ARBA00004479"/>
    </source>
</evidence>
<dbReference type="AlphaFoldDB" id="A0A9Q1DWR7"/>
<gene>
    <name evidence="8" type="ORF">COCON_G00020540</name>
</gene>
<dbReference type="InterPro" id="IPR007110">
    <property type="entry name" value="Ig-like_dom"/>
</dbReference>
<evidence type="ECO:0000256" key="4">
    <source>
        <dbReference type="ARBA" id="ARBA00023180"/>
    </source>
</evidence>
<dbReference type="PANTHER" id="PTHR11640:SF31">
    <property type="entry name" value="IRREGULAR CHIASM C-ROUGHEST PROTEIN-RELATED"/>
    <property type="match status" value="1"/>
</dbReference>
<dbReference type="InterPro" id="IPR036179">
    <property type="entry name" value="Ig-like_dom_sf"/>
</dbReference>
<keyword evidence="9" id="KW-1185">Reference proteome</keyword>
<dbReference type="OrthoDB" id="9947088at2759"/>
<evidence type="ECO:0000256" key="2">
    <source>
        <dbReference type="ARBA" id="ARBA00023136"/>
    </source>
</evidence>
<name>A0A9Q1DWR7_CONCO</name>